<dbReference type="PANTHER" id="PTHR44591">
    <property type="entry name" value="STRESS RESPONSE REGULATOR PROTEIN 1"/>
    <property type="match status" value="1"/>
</dbReference>
<dbReference type="PROSITE" id="PS50110">
    <property type="entry name" value="RESPONSE_REGULATORY"/>
    <property type="match status" value="1"/>
</dbReference>
<reference evidence="5 6" key="1">
    <citation type="journal article" date="2014" name="ISME J.">
        <title>Ecophysiology of Thioploca ingrica as revealed by the complete genome sequence supplemented with proteomic evidence.</title>
        <authorList>
            <person name="Kojima H."/>
            <person name="Ogura Y."/>
            <person name="Yamamoto N."/>
            <person name="Togashi T."/>
            <person name="Mori H."/>
            <person name="Watanabe T."/>
            <person name="Nemoto F."/>
            <person name="Kurokawa K."/>
            <person name="Hayashi T."/>
            <person name="Fukui M."/>
        </authorList>
    </citation>
    <scope>NUCLEOTIDE SEQUENCE [LARGE SCALE GENOMIC DNA]</scope>
</reference>
<keyword evidence="2" id="KW-0902">Two-component regulatory system</keyword>
<dbReference type="PANTHER" id="PTHR44591:SF14">
    <property type="entry name" value="PROTEIN PILG"/>
    <property type="match status" value="1"/>
</dbReference>
<keyword evidence="6" id="KW-1185">Reference proteome</keyword>
<dbReference type="Pfam" id="PF00072">
    <property type="entry name" value="Response_reg"/>
    <property type="match status" value="1"/>
</dbReference>
<accession>A0A090BVK1</accession>
<dbReference type="InterPro" id="IPR011006">
    <property type="entry name" value="CheY-like_superfamily"/>
</dbReference>
<dbReference type="GO" id="GO:0000160">
    <property type="term" value="P:phosphorelay signal transduction system"/>
    <property type="evidence" value="ECO:0007669"/>
    <property type="project" value="UniProtKB-KW"/>
</dbReference>
<dbReference type="SUPFAM" id="SSF52172">
    <property type="entry name" value="CheY-like"/>
    <property type="match status" value="1"/>
</dbReference>
<dbReference type="SMART" id="SM00448">
    <property type="entry name" value="REC"/>
    <property type="match status" value="1"/>
</dbReference>
<dbReference type="InterPro" id="IPR050595">
    <property type="entry name" value="Bact_response_regulator"/>
</dbReference>
<evidence type="ECO:0000259" key="4">
    <source>
        <dbReference type="PROSITE" id="PS50110"/>
    </source>
</evidence>
<dbReference type="HOGENOM" id="CLU_000445_69_17_6"/>
<evidence type="ECO:0000313" key="5">
    <source>
        <dbReference type="EMBL" id="BAP56996.1"/>
    </source>
</evidence>
<dbReference type="OrthoDB" id="5700660at2"/>
<evidence type="ECO:0000313" key="6">
    <source>
        <dbReference type="Proteomes" id="UP000031623"/>
    </source>
</evidence>
<comment type="caution">
    <text evidence="3">Lacks conserved residue(s) required for the propagation of feature annotation.</text>
</comment>
<dbReference type="InterPro" id="IPR001789">
    <property type="entry name" value="Sig_transdc_resp-reg_receiver"/>
</dbReference>
<evidence type="ECO:0000256" key="2">
    <source>
        <dbReference type="ARBA" id="ARBA00023012"/>
    </source>
</evidence>
<sequence>MSTAANFEGIKVVIIDEYKTIRRTAETLLKKAGCQVVTARDGFEGLSRIMEFQPNIIFVTIIMPRLNGYQTCILIRSNQAFKPIPVIILSSCDGLVARILSKIMGATHYMTLPFTRQELLDVIKSYVVDVKKS</sequence>
<gene>
    <name evidence="5" type="ORF">THII_2699</name>
</gene>
<feature type="domain" description="Response regulatory" evidence="4">
    <location>
        <begin position="11"/>
        <end position="127"/>
    </location>
</feature>
<name>A0A090BVK1_9GAMM</name>
<dbReference type="Gene3D" id="3.40.50.2300">
    <property type="match status" value="1"/>
</dbReference>
<dbReference type="KEGG" id="tig:THII_2699"/>
<dbReference type="Proteomes" id="UP000031623">
    <property type="component" value="Chromosome"/>
</dbReference>
<dbReference type="AlphaFoldDB" id="A0A090BVK1"/>
<evidence type="ECO:0000256" key="1">
    <source>
        <dbReference type="ARBA" id="ARBA00022553"/>
    </source>
</evidence>
<evidence type="ECO:0000256" key="3">
    <source>
        <dbReference type="PROSITE-ProRule" id="PRU00169"/>
    </source>
</evidence>
<organism evidence="5 6">
    <name type="scientific">Thioploca ingrica</name>
    <dbReference type="NCBI Taxonomy" id="40754"/>
    <lineage>
        <taxon>Bacteria</taxon>
        <taxon>Pseudomonadati</taxon>
        <taxon>Pseudomonadota</taxon>
        <taxon>Gammaproteobacteria</taxon>
        <taxon>Thiotrichales</taxon>
        <taxon>Thiotrichaceae</taxon>
        <taxon>Thioploca</taxon>
    </lineage>
</organism>
<protein>
    <submittedName>
        <fullName evidence="5">Pilus response regulator PilG</fullName>
    </submittedName>
</protein>
<dbReference type="STRING" id="40754.THII_2699"/>
<proteinExistence type="predicted"/>
<dbReference type="EMBL" id="AP014633">
    <property type="protein sequence ID" value="BAP56996.1"/>
    <property type="molecule type" value="Genomic_DNA"/>
</dbReference>
<keyword evidence="1" id="KW-0597">Phosphoprotein</keyword>